<keyword evidence="2" id="KW-1185">Reference proteome</keyword>
<dbReference type="Proteomes" id="UP000694417">
    <property type="component" value="Unplaced"/>
</dbReference>
<name>A0A8D2GTZ5_UROPR</name>
<evidence type="ECO:0000313" key="2">
    <source>
        <dbReference type="Proteomes" id="UP000694417"/>
    </source>
</evidence>
<dbReference type="AlphaFoldDB" id="A0A8D2GTZ5"/>
<dbReference type="Ensembl" id="ENSUPAT00010002795.1">
    <property type="protein sequence ID" value="ENSUPAP00010002408.1"/>
    <property type="gene ID" value="ENSUPAG00010002033.1"/>
</dbReference>
<protein>
    <submittedName>
        <fullName evidence="1">Uncharacterized protein</fullName>
    </submittedName>
</protein>
<reference evidence="1" key="1">
    <citation type="submission" date="2025-08" db="UniProtKB">
        <authorList>
            <consortium name="Ensembl"/>
        </authorList>
    </citation>
    <scope>IDENTIFICATION</scope>
</reference>
<reference evidence="1" key="2">
    <citation type="submission" date="2025-09" db="UniProtKB">
        <authorList>
            <consortium name="Ensembl"/>
        </authorList>
    </citation>
    <scope>IDENTIFICATION</scope>
</reference>
<proteinExistence type="predicted"/>
<sequence>MVGEEGQNFLVLHLSTSWAVSPQRRGVCCTGDESTGLSGVGTRHLEAAVPEDPLRGSANLQEYASVNLALPRMPTRMEKEEESVQPHKQDAAC</sequence>
<accession>A0A8D2GTZ5</accession>
<evidence type="ECO:0000313" key="1">
    <source>
        <dbReference type="Ensembl" id="ENSUPAP00010002408.1"/>
    </source>
</evidence>
<organism evidence="1 2">
    <name type="scientific">Urocitellus parryii</name>
    <name type="common">Arctic ground squirrel</name>
    <name type="synonym">Spermophilus parryii</name>
    <dbReference type="NCBI Taxonomy" id="9999"/>
    <lineage>
        <taxon>Eukaryota</taxon>
        <taxon>Metazoa</taxon>
        <taxon>Chordata</taxon>
        <taxon>Craniata</taxon>
        <taxon>Vertebrata</taxon>
        <taxon>Euteleostomi</taxon>
        <taxon>Mammalia</taxon>
        <taxon>Eutheria</taxon>
        <taxon>Euarchontoglires</taxon>
        <taxon>Glires</taxon>
        <taxon>Rodentia</taxon>
        <taxon>Sciuromorpha</taxon>
        <taxon>Sciuridae</taxon>
        <taxon>Xerinae</taxon>
        <taxon>Marmotini</taxon>
        <taxon>Urocitellus</taxon>
    </lineage>
</organism>